<dbReference type="AlphaFoldDB" id="A0A4R2BGW8"/>
<comment type="caution">
    <text evidence="1">The sequence shown here is derived from an EMBL/GenBank/DDBJ whole genome shotgun (WGS) entry which is preliminary data.</text>
</comment>
<reference evidence="1 2" key="1">
    <citation type="journal article" date="2015" name="Stand. Genomic Sci.">
        <title>Genomic Encyclopedia of Bacterial and Archaeal Type Strains, Phase III: the genomes of soil and plant-associated and newly described type strains.</title>
        <authorList>
            <person name="Whitman W.B."/>
            <person name="Woyke T."/>
            <person name="Klenk H.P."/>
            <person name="Zhou Y."/>
            <person name="Lilburn T.G."/>
            <person name="Beck B.J."/>
            <person name="De Vos P."/>
            <person name="Vandamme P."/>
            <person name="Eisen J.A."/>
            <person name="Garrity G."/>
            <person name="Hugenholtz P."/>
            <person name="Kyrpides N.C."/>
        </authorList>
    </citation>
    <scope>NUCLEOTIDE SEQUENCE [LARGE SCALE GENOMIC DNA]</scope>
    <source>
        <strain evidence="1 2">CV53</strain>
    </source>
</reference>
<dbReference type="Proteomes" id="UP000295689">
    <property type="component" value="Unassembled WGS sequence"/>
</dbReference>
<accession>A0A4R2BGW8</accession>
<evidence type="ECO:0000313" key="2">
    <source>
        <dbReference type="Proteomes" id="UP000295689"/>
    </source>
</evidence>
<organism evidence="1 2">
    <name type="scientific">Mesobacillus foraminis</name>
    <dbReference type="NCBI Taxonomy" id="279826"/>
    <lineage>
        <taxon>Bacteria</taxon>
        <taxon>Bacillati</taxon>
        <taxon>Bacillota</taxon>
        <taxon>Bacilli</taxon>
        <taxon>Bacillales</taxon>
        <taxon>Bacillaceae</taxon>
        <taxon>Mesobacillus</taxon>
    </lineage>
</organism>
<name>A0A4R2BGW8_9BACI</name>
<proteinExistence type="predicted"/>
<sequence length="74" mass="8417">MKINPVLLSETQRFHYDEPSCGVLVDVFQKGAHWHAVAIAENSEWYCHNGFGDTKEQAMEEAIIGVLKIVKDRD</sequence>
<dbReference type="EMBL" id="SLVV01000004">
    <property type="protein sequence ID" value="TCN26116.1"/>
    <property type="molecule type" value="Genomic_DNA"/>
</dbReference>
<dbReference type="RefSeq" id="WP_132004318.1">
    <property type="nucleotide sequence ID" value="NZ_JABUHM010000009.1"/>
</dbReference>
<protein>
    <submittedName>
        <fullName evidence="1">Uncharacterized protein</fullName>
    </submittedName>
</protein>
<gene>
    <name evidence="1" type="ORF">EV146_104223</name>
</gene>
<keyword evidence="2" id="KW-1185">Reference proteome</keyword>
<evidence type="ECO:0000313" key="1">
    <source>
        <dbReference type="EMBL" id="TCN26116.1"/>
    </source>
</evidence>